<organism evidence="2 3">
    <name type="scientific">Achromobacter mucicolens</name>
    <dbReference type="NCBI Taxonomy" id="1389922"/>
    <lineage>
        <taxon>Bacteria</taxon>
        <taxon>Pseudomonadati</taxon>
        <taxon>Pseudomonadota</taxon>
        <taxon>Betaproteobacteria</taxon>
        <taxon>Burkholderiales</taxon>
        <taxon>Alcaligenaceae</taxon>
        <taxon>Achromobacter</taxon>
    </lineage>
</organism>
<gene>
    <name evidence="2" type="ORF">N5C72_05840</name>
</gene>
<evidence type="ECO:0000313" key="3">
    <source>
        <dbReference type="Proteomes" id="UP001158644"/>
    </source>
</evidence>
<dbReference type="CDD" id="cd00093">
    <property type="entry name" value="HTH_XRE"/>
    <property type="match status" value="1"/>
</dbReference>
<dbReference type="Proteomes" id="UP001158644">
    <property type="component" value="Unassembled WGS sequence"/>
</dbReference>
<evidence type="ECO:0000259" key="1">
    <source>
        <dbReference type="PROSITE" id="PS50943"/>
    </source>
</evidence>
<reference evidence="2 3" key="1">
    <citation type="submission" date="2022-09" db="EMBL/GenBank/DDBJ databases">
        <title>Intensive care unit water sources are persistently colonized with multi-drug resistant bacteria and are the site of extensive horizontal gene transfer of antibiotic resistance genes.</title>
        <authorList>
            <person name="Diorio-Toth L."/>
        </authorList>
    </citation>
    <scope>NUCLEOTIDE SEQUENCE [LARGE SCALE GENOMIC DNA]</scope>
    <source>
        <strain evidence="2 3">GD03967</strain>
    </source>
</reference>
<dbReference type="PROSITE" id="PS50943">
    <property type="entry name" value="HTH_CROC1"/>
    <property type="match status" value="1"/>
</dbReference>
<dbReference type="Gene3D" id="1.10.260.40">
    <property type="entry name" value="lambda repressor-like DNA-binding domains"/>
    <property type="match status" value="1"/>
</dbReference>
<dbReference type="AlphaFoldDB" id="A0ABD4YQN6"/>
<dbReference type="InterPro" id="IPR001387">
    <property type="entry name" value="Cro/C1-type_HTH"/>
</dbReference>
<name>A0ABD4YQN6_9BURK</name>
<feature type="domain" description="HTH cro/C1-type" evidence="1">
    <location>
        <begin position="18"/>
        <end position="64"/>
    </location>
</feature>
<comment type="caution">
    <text evidence="2">The sequence shown here is derived from an EMBL/GenBank/DDBJ whole genome shotgun (WGS) entry which is preliminary data.</text>
</comment>
<protein>
    <submittedName>
        <fullName evidence="2">Helix-turn-helix transcriptional regulator</fullName>
    </submittedName>
</protein>
<dbReference type="SMART" id="SM00530">
    <property type="entry name" value="HTH_XRE"/>
    <property type="match status" value="1"/>
</dbReference>
<accession>A0ABD4YQN6</accession>
<evidence type="ECO:0000313" key="2">
    <source>
        <dbReference type="EMBL" id="MDH1177585.1"/>
    </source>
</evidence>
<dbReference type="SUPFAM" id="SSF47413">
    <property type="entry name" value="lambda repressor-like DNA-binding domains"/>
    <property type="match status" value="1"/>
</dbReference>
<proteinExistence type="predicted"/>
<dbReference type="InterPro" id="IPR010982">
    <property type="entry name" value="Lambda_DNA-bd_dom_sf"/>
</dbReference>
<dbReference type="EMBL" id="JAOBZK010000005">
    <property type="protein sequence ID" value="MDH1177585.1"/>
    <property type="molecule type" value="Genomic_DNA"/>
</dbReference>
<dbReference type="Pfam" id="PF13560">
    <property type="entry name" value="HTH_31"/>
    <property type="match status" value="1"/>
</dbReference>
<sequence>MSLSQRLRTLMRWRGIHSQNQLARLSGVPQSCIHRILTREDRYSPARNTLVRLAHALGTSVPWLTDGVVPAAAPGANPAPRLPDAAANGVDGYCAEICARLAPQPDSTKRLILALVRELSDKPGAGISPGAARAAARKCA</sequence>
<dbReference type="RefSeq" id="WP_279989891.1">
    <property type="nucleotide sequence ID" value="NZ_JAOBZK010000005.1"/>
</dbReference>